<dbReference type="InterPro" id="IPR038718">
    <property type="entry name" value="SNF2-like_sf"/>
</dbReference>
<evidence type="ECO:0000313" key="7">
    <source>
        <dbReference type="EMBL" id="MFC4719393.1"/>
    </source>
</evidence>
<dbReference type="PROSITE" id="PS51192">
    <property type="entry name" value="HELICASE_ATP_BIND_1"/>
    <property type="match status" value="1"/>
</dbReference>
<evidence type="ECO:0000259" key="6">
    <source>
        <dbReference type="PROSITE" id="PS51194"/>
    </source>
</evidence>
<dbReference type="Pfam" id="PF00176">
    <property type="entry name" value="SNF2-rel_dom"/>
    <property type="match status" value="1"/>
</dbReference>
<evidence type="ECO:0000256" key="2">
    <source>
        <dbReference type="PROSITE-ProRule" id="PRU00325"/>
    </source>
</evidence>
<dbReference type="RefSeq" id="WP_204654959.1">
    <property type="nucleotide sequence ID" value="NZ_JAFBFD010000046.1"/>
</dbReference>
<reference evidence="8" key="1">
    <citation type="journal article" date="2019" name="Int. J. Syst. Evol. Microbiol.">
        <title>The Global Catalogue of Microorganisms (GCM) 10K type strain sequencing project: providing services to taxonomists for standard genome sequencing and annotation.</title>
        <authorList>
            <consortium name="The Broad Institute Genomics Platform"/>
            <consortium name="The Broad Institute Genome Sequencing Center for Infectious Disease"/>
            <person name="Wu L."/>
            <person name="Ma J."/>
        </authorList>
    </citation>
    <scope>NUCLEOTIDE SEQUENCE [LARGE SCALE GENOMIC DNA]</scope>
    <source>
        <strain evidence="8">CGMCC 1.19032</strain>
    </source>
</reference>
<proteinExistence type="predicted"/>
<keyword evidence="2" id="KW-0863">Zinc-finger</keyword>
<evidence type="ECO:0000259" key="4">
    <source>
        <dbReference type="PROSITE" id="PS50966"/>
    </source>
</evidence>
<dbReference type="PROSITE" id="PS50966">
    <property type="entry name" value="ZF_SWIM"/>
    <property type="match status" value="1"/>
</dbReference>
<dbReference type="Proteomes" id="UP001595969">
    <property type="component" value="Unassembled WGS sequence"/>
</dbReference>
<feature type="domain" description="Helicase ATP-binding" evidence="5">
    <location>
        <begin position="618"/>
        <end position="777"/>
    </location>
</feature>
<evidence type="ECO:0000256" key="1">
    <source>
        <dbReference type="ARBA" id="ARBA00022801"/>
    </source>
</evidence>
<protein>
    <submittedName>
        <fullName evidence="7">SNF2 helicase associated domain-containing protein</fullName>
    </submittedName>
</protein>
<dbReference type="SMART" id="SM00487">
    <property type="entry name" value="DEXDc"/>
    <property type="match status" value="1"/>
</dbReference>
<feature type="coiled-coil region" evidence="3">
    <location>
        <begin position="1010"/>
        <end position="1037"/>
    </location>
</feature>
<dbReference type="Pfam" id="PF04434">
    <property type="entry name" value="SWIM"/>
    <property type="match status" value="1"/>
</dbReference>
<dbReference type="InterPro" id="IPR000330">
    <property type="entry name" value="SNF2_N"/>
</dbReference>
<gene>
    <name evidence="7" type="ORF">ACFO5I_06575</name>
</gene>
<keyword evidence="3" id="KW-0175">Coiled coil</keyword>
<evidence type="ECO:0000313" key="8">
    <source>
        <dbReference type="Proteomes" id="UP001595969"/>
    </source>
</evidence>
<dbReference type="SUPFAM" id="SSF52540">
    <property type="entry name" value="P-loop containing nucleoside triphosphate hydrolases"/>
    <property type="match status" value="2"/>
</dbReference>
<feature type="domain" description="Helicase C-terminal" evidence="6">
    <location>
        <begin position="889"/>
        <end position="1043"/>
    </location>
</feature>
<keyword evidence="2" id="KW-0862">Zinc</keyword>
<dbReference type="SMART" id="SM00490">
    <property type="entry name" value="HELICc"/>
    <property type="match status" value="1"/>
</dbReference>
<dbReference type="PANTHER" id="PTHR10799">
    <property type="entry name" value="SNF2/RAD54 HELICASE FAMILY"/>
    <property type="match status" value="1"/>
</dbReference>
<dbReference type="InterPro" id="IPR049730">
    <property type="entry name" value="SNF2/RAD54-like_C"/>
</dbReference>
<evidence type="ECO:0000259" key="5">
    <source>
        <dbReference type="PROSITE" id="PS51192"/>
    </source>
</evidence>
<organism evidence="7 8">
    <name type="scientific">Enterococcus lemanii</name>
    <dbReference type="NCBI Taxonomy" id="1159752"/>
    <lineage>
        <taxon>Bacteria</taxon>
        <taxon>Bacillati</taxon>
        <taxon>Bacillota</taxon>
        <taxon>Bacilli</taxon>
        <taxon>Lactobacillales</taxon>
        <taxon>Enterococcaceae</taxon>
        <taxon>Enterococcus</taxon>
    </lineage>
</organism>
<keyword evidence="8" id="KW-1185">Reference proteome</keyword>
<dbReference type="CDD" id="cd18793">
    <property type="entry name" value="SF2_C_SNF"/>
    <property type="match status" value="1"/>
</dbReference>
<dbReference type="InterPro" id="IPR001650">
    <property type="entry name" value="Helicase_C-like"/>
</dbReference>
<keyword evidence="1" id="KW-0378">Hydrolase</keyword>
<feature type="domain" description="SWIM-type" evidence="4">
    <location>
        <begin position="44"/>
        <end position="80"/>
    </location>
</feature>
<dbReference type="InterPro" id="IPR027417">
    <property type="entry name" value="P-loop_NTPase"/>
</dbReference>
<dbReference type="Gene3D" id="3.40.50.300">
    <property type="entry name" value="P-loop containing nucleotide triphosphate hydrolases"/>
    <property type="match status" value="1"/>
</dbReference>
<sequence length="1056" mass="122262">MKWSIPERVVEKGRDYLKAGRVLSAVPDNENQVWRAEVLGSELYRVDLDATAKEEDYCQCPYWEEHHYCKHTVAVELYLRQKGLQRQIQATTPVTLSNFSSSEMFSKGFYRLQEEVSQATLLPLEISIQLESIATNPYRSELDLLALNLRVGQKGERKYLVKNIYKFLQTYQDQKVFSGIKQSNYYLHPQAFSFEEKKLLDQLLALAQTAQLLGQTGVVVNGQLDRKYLLLPIQQSQEILEQLQQVPFVFQGRAYKTNQLHFVDQVSPMHFTLKPAGEAYVLTLEQNFQQVFQTYRWAFFQNEIYQLTPEALEIYLTTEQLLKRLEEPVIYYPKNELSVLFRQVLPLLRKIAQVTIDEQVYQAISEEKLQGVYYLRRKQGKIDVRVDFEYGEVVYSSNPAFEKIPENVPEVLRDYHYEKRMAHLLEQLNFEKTLTGWQKKIPQGQALFLFFTKEIPLFRQLGKVQIGKKLRELYVLDKEITPVLEVAQEDSWLNVSFDISGIDSNEIEAVLQSLLKQEAFHTLADGKILALTEERFIEASRALQQLRDAFKQEATNFVVPLHQGLQLQQQLGNQATFTQNFNQLTDHLLNPDHFDVSLPSSLNAELRQYQVSGFRWLKMLSEYQFGGILADEMGLGKTLQMITYLLSEKEQKQKLRALVIAPASLTYNWQQEIKRFAPALSVRVIHGDKEEREALLAEDVDVFITSYTSFRQDVEHYQDLFFGYLILDEAQMVKNNTTKTAQAIQSLAIPRRFALSGTPIENNLEELWGLFQLIMPGFFPNRTKFRELSVEEVAKMVQPFVLRRDKASVLKDLPEKIERNYYSGLTDEQKKVYLAYLKQMREEVSGMDQATFRKSRISILAGLTRLRQICCDPHLFLEDYEGSSGKLEQVKDLIETAIQNKRRILLFSQFTGMLSILEEALKQMGLETFYLRGSTPPKERIEMVDAFNQGEKEVFLISLKAGGTGLNLTGADTVILYDLWWNPAVEEQAAGRAHRMGQKKVVEVWRMIAEGTIEEKMDSLQQEKRELFQKVIQGNAEQLQQLTEEDIRAILSIGSE</sequence>
<dbReference type="InterPro" id="IPR014001">
    <property type="entry name" value="Helicase_ATP-bd"/>
</dbReference>
<dbReference type="EMBL" id="JBHSGS010000037">
    <property type="protein sequence ID" value="MFC4719393.1"/>
    <property type="molecule type" value="Genomic_DNA"/>
</dbReference>
<accession>A0ABV9MXM8</accession>
<dbReference type="Gene3D" id="3.40.50.10810">
    <property type="entry name" value="Tandem AAA-ATPase domain"/>
    <property type="match status" value="1"/>
</dbReference>
<evidence type="ECO:0000256" key="3">
    <source>
        <dbReference type="SAM" id="Coils"/>
    </source>
</evidence>
<dbReference type="InterPro" id="IPR013663">
    <property type="entry name" value="Helicase_SWF/SNF/SWI_bac"/>
</dbReference>
<dbReference type="Pfam" id="PF08455">
    <property type="entry name" value="SNF2_assoc"/>
    <property type="match status" value="1"/>
</dbReference>
<name>A0ABV9MXM8_9ENTE</name>
<dbReference type="InterPro" id="IPR007527">
    <property type="entry name" value="Znf_SWIM"/>
</dbReference>
<dbReference type="PROSITE" id="PS51194">
    <property type="entry name" value="HELICASE_CTER"/>
    <property type="match status" value="1"/>
</dbReference>
<comment type="caution">
    <text evidence="7">The sequence shown here is derived from an EMBL/GenBank/DDBJ whole genome shotgun (WGS) entry which is preliminary data.</text>
</comment>
<keyword evidence="2" id="KW-0479">Metal-binding</keyword>
<dbReference type="Pfam" id="PF00271">
    <property type="entry name" value="Helicase_C"/>
    <property type="match status" value="1"/>
</dbReference>